<evidence type="ECO:0000313" key="2">
    <source>
        <dbReference type="Proteomes" id="UP000823123"/>
    </source>
</evidence>
<name>A0ABS1CA92_9FIRM</name>
<proteinExistence type="predicted"/>
<reference evidence="1 2" key="1">
    <citation type="submission" date="2020-09" db="EMBL/GenBank/DDBJ databases">
        <title>Parvimonas S3374 sp. nov.</title>
        <authorList>
            <person name="Buhl M."/>
        </authorList>
    </citation>
    <scope>NUCLEOTIDE SEQUENCE [LARGE SCALE GENOMIC DNA]</scope>
    <source>
        <strain evidence="1 2">S3374</strain>
    </source>
</reference>
<keyword evidence="2" id="KW-1185">Reference proteome</keyword>
<sequence>MKSSNINPTLKSFLNRNKIAINFDGDLWTIFQADDFVKEKFKESFENIDIPPYDLNFRIFYANNKRDVLYLNKQIRIEYRDDTKYSSFGLLKSLEQDKEILKNKIENSEFDEKAEENAELIQARDILNIICNIRKEKYLRIPTTIEQQEVKEVEILKNKKYENFSGVVLNKPIYKIKQKYFQFKINIEGEIKLILCFEKKVFKYINLLNENDKIFLRGVNFSKKIIKMYKLDKINDEKTISKITLIDRLNVFKNRK</sequence>
<dbReference type="EMBL" id="JACVDA010000020">
    <property type="protein sequence ID" value="MBK1469019.1"/>
    <property type="molecule type" value="Genomic_DNA"/>
</dbReference>
<dbReference type="Proteomes" id="UP000823123">
    <property type="component" value="Unassembled WGS sequence"/>
</dbReference>
<comment type="caution">
    <text evidence="1">The sequence shown here is derived from an EMBL/GenBank/DDBJ whole genome shotgun (WGS) entry which is preliminary data.</text>
</comment>
<dbReference type="RefSeq" id="WP_201275874.1">
    <property type="nucleotide sequence ID" value="NZ_JACVDA010000020.1"/>
</dbReference>
<accession>A0ABS1CA92</accession>
<protein>
    <submittedName>
        <fullName evidence="1">Uncharacterized protein</fullName>
    </submittedName>
</protein>
<gene>
    <name evidence="1" type="ORF">IBJ83_06790</name>
</gene>
<evidence type="ECO:0000313" key="1">
    <source>
        <dbReference type="EMBL" id="MBK1469019.1"/>
    </source>
</evidence>
<organism evidence="1 2">
    <name type="scientific">Parvimonas parva</name>
    <dbReference type="NCBI Taxonomy" id="2769485"/>
    <lineage>
        <taxon>Bacteria</taxon>
        <taxon>Bacillati</taxon>
        <taxon>Bacillota</taxon>
        <taxon>Tissierellia</taxon>
        <taxon>Tissierellales</taxon>
        <taxon>Peptoniphilaceae</taxon>
        <taxon>Parvimonas</taxon>
    </lineage>
</organism>